<evidence type="ECO:0000256" key="1">
    <source>
        <dbReference type="SAM" id="MobiDB-lite"/>
    </source>
</evidence>
<reference evidence="2 3" key="1">
    <citation type="journal article" date="2013" name="Genome Biol.">
        <title>Draft genome of the mountain pine beetle, Dendroctonus ponderosae Hopkins, a major forest pest.</title>
        <authorList>
            <person name="Keeling C.I."/>
            <person name="Yuen M.M."/>
            <person name="Liao N.Y."/>
            <person name="Docking T.R."/>
            <person name="Chan S.K."/>
            <person name="Taylor G.A."/>
            <person name="Palmquist D.L."/>
            <person name="Jackman S.D."/>
            <person name="Nguyen A."/>
            <person name="Li M."/>
            <person name="Henderson H."/>
            <person name="Janes J.K."/>
            <person name="Zhao Y."/>
            <person name="Pandoh P."/>
            <person name="Moore R."/>
            <person name="Sperling F.A."/>
            <person name="Huber D.P."/>
            <person name="Birol I."/>
            <person name="Jones S.J."/>
            <person name="Bohlmann J."/>
        </authorList>
    </citation>
    <scope>NUCLEOTIDE SEQUENCE</scope>
</reference>
<organism evidence="2 3">
    <name type="scientific">Dendroctonus ponderosae</name>
    <name type="common">Mountain pine beetle</name>
    <dbReference type="NCBI Taxonomy" id="77166"/>
    <lineage>
        <taxon>Eukaryota</taxon>
        <taxon>Metazoa</taxon>
        <taxon>Ecdysozoa</taxon>
        <taxon>Arthropoda</taxon>
        <taxon>Hexapoda</taxon>
        <taxon>Insecta</taxon>
        <taxon>Pterygota</taxon>
        <taxon>Neoptera</taxon>
        <taxon>Endopterygota</taxon>
        <taxon>Coleoptera</taxon>
        <taxon>Polyphaga</taxon>
        <taxon>Cucujiformia</taxon>
        <taxon>Curculionidae</taxon>
        <taxon>Scolytinae</taxon>
        <taxon>Dendroctonus</taxon>
    </lineage>
</organism>
<dbReference type="EMBL" id="KB632375">
    <property type="protein sequence ID" value="ERL93899.1"/>
    <property type="molecule type" value="Genomic_DNA"/>
</dbReference>
<evidence type="ECO:0000313" key="3">
    <source>
        <dbReference type="Proteomes" id="UP000030742"/>
    </source>
</evidence>
<name>U4UIQ1_DENPD</name>
<accession>U4UIQ1</accession>
<sequence>MDRLPGPRPASRRDRSCSSAKQDPEDSSKGSLLCQKHHTVARPNDRRPAGPHQELNVKVPEWGSAKQESHC</sequence>
<protein>
    <submittedName>
        <fullName evidence="2">Uncharacterized protein</fullName>
    </submittedName>
</protein>
<feature type="region of interest" description="Disordered" evidence="1">
    <location>
        <begin position="1"/>
        <end position="71"/>
    </location>
</feature>
<gene>
    <name evidence="2" type="ORF">D910_11185</name>
</gene>
<proteinExistence type="predicted"/>
<dbReference type="AlphaFoldDB" id="U4UIQ1"/>
<evidence type="ECO:0000313" key="2">
    <source>
        <dbReference type="EMBL" id="ERL93899.1"/>
    </source>
</evidence>
<feature type="compositionally biased region" description="Basic and acidic residues" evidence="1">
    <location>
        <begin position="1"/>
        <end position="28"/>
    </location>
</feature>
<dbReference type="Proteomes" id="UP000030742">
    <property type="component" value="Unassembled WGS sequence"/>
</dbReference>